<dbReference type="PIRSF" id="PIRSF006692">
    <property type="entry name" value="TF_HTH_AF0396_prd"/>
    <property type="match status" value="1"/>
</dbReference>
<dbReference type="AlphaFoldDB" id="A0A062V7M4"/>
<organism evidence="2 3">
    <name type="scientific">Candidatus Methanoperedens nitratireducens</name>
    <dbReference type="NCBI Taxonomy" id="1392998"/>
    <lineage>
        <taxon>Archaea</taxon>
        <taxon>Methanobacteriati</taxon>
        <taxon>Methanobacteriota</taxon>
        <taxon>Stenosarchaea group</taxon>
        <taxon>Methanomicrobia</taxon>
        <taxon>Methanosarcinales</taxon>
        <taxon>ANME-2 cluster</taxon>
        <taxon>Candidatus Methanoperedentaceae</taxon>
        <taxon>Candidatus Methanoperedens</taxon>
    </lineage>
</organism>
<name>A0A062V7M4_9EURY</name>
<dbReference type="InterPro" id="IPR016490">
    <property type="entry name" value="Tscrpt_reg_HTH_AF0396-typ3"/>
</dbReference>
<protein>
    <submittedName>
        <fullName evidence="2">Putative transcriptional regulator</fullName>
    </submittedName>
</protein>
<evidence type="ECO:0000313" key="3">
    <source>
        <dbReference type="Proteomes" id="UP000027153"/>
    </source>
</evidence>
<dbReference type="InterPro" id="IPR013561">
    <property type="entry name" value="FilR1_middle_dom"/>
</dbReference>
<dbReference type="EMBL" id="JMIY01000004">
    <property type="protein sequence ID" value="KCZ71774.1"/>
    <property type="molecule type" value="Genomic_DNA"/>
</dbReference>
<dbReference type="InterPro" id="IPR036388">
    <property type="entry name" value="WH-like_DNA-bd_sf"/>
</dbReference>
<accession>A0A062V7M4</accession>
<feature type="domain" description="Methanogenesis regulatory protein FilR1 middle" evidence="1">
    <location>
        <begin position="126"/>
        <end position="253"/>
    </location>
</feature>
<keyword evidence="3" id="KW-1185">Reference proteome</keyword>
<reference evidence="2 3" key="1">
    <citation type="journal article" date="2013" name="Nature">
        <title>Anaerobic oxidation of methane coupled to nitrate reduction in a novel archaeal lineage.</title>
        <authorList>
            <person name="Haroon M.F."/>
            <person name="Hu S."/>
            <person name="Shi Y."/>
            <person name="Imelfort M."/>
            <person name="Keller J."/>
            <person name="Hugenholtz P."/>
            <person name="Yuan Z."/>
            <person name="Tyson G.W."/>
        </authorList>
    </citation>
    <scope>NUCLEOTIDE SEQUENCE [LARGE SCALE GENOMIC DNA]</scope>
    <source>
        <strain evidence="2 3">ANME-2d</strain>
    </source>
</reference>
<dbReference type="Pfam" id="PF08350">
    <property type="entry name" value="FilR1_middle"/>
    <property type="match status" value="1"/>
</dbReference>
<dbReference type="Proteomes" id="UP000027153">
    <property type="component" value="Unassembled WGS sequence"/>
</dbReference>
<sequence length="261" mass="30703">MKSRGLLSVLTFSEKRENLLFLLLNEPKTIAEIKGYLNVSTPEIFPRIKEMETKNLIYKENKYYALTPIGKVVAKFFQPLVNTLHVIEENEEFWKEHNIEAIPQCFLERIDELGNCRFIENRLEEMYEPHTEFFENISKSELVMGVAPVFNPAYPAFFLQLALHKVHVSLILTKNVFEKVKNEYRDDLQRFLECNNTSLYVLDDISLAFVVTDIFLSLSLFYKNGIFDAQRDLISFDESALKWGEELFNYYKEHSKEIKSL</sequence>
<dbReference type="Gene3D" id="1.10.10.10">
    <property type="entry name" value="Winged helix-like DNA-binding domain superfamily/Winged helix DNA-binding domain"/>
    <property type="match status" value="1"/>
</dbReference>
<dbReference type="RefSeq" id="WP_048090751.1">
    <property type="nucleotide sequence ID" value="NZ_JMIY01000004.1"/>
</dbReference>
<evidence type="ECO:0000313" key="2">
    <source>
        <dbReference type="EMBL" id="KCZ71774.1"/>
    </source>
</evidence>
<evidence type="ECO:0000259" key="1">
    <source>
        <dbReference type="Pfam" id="PF08350"/>
    </source>
</evidence>
<proteinExistence type="predicted"/>
<gene>
    <name evidence="2" type="ORF">ANME2D_01829</name>
</gene>
<dbReference type="SUPFAM" id="SSF46785">
    <property type="entry name" value="Winged helix' DNA-binding domain"/>
    <property type="match status" value="1"/>
</dbReference>
<dbReference type="InterPro" id="IPR036390">
    <property type="entry name" value="WH_DNA-bd_sf"/>
</dbReference>
<dbReference type="OrthoDB" id="11410at2157"/>
<comment type="caution">
    <text evidence="2">The sequence shown here is derived from an EMBL/GenBank/DDBJ whole genome shotgun (WGS) entry which is preliminary data.</text>
</comment>